<name>A0A0B6XSN4_9EUPU</name>
<evidence type="ECO:0000313" key="1">
    <source>
        <dbReference type="EMBL" id="CEK47022.1"/>
    </source>
</evidence>
<proteinExistence type="predicted"/>
<dbReference type="AlphaFoldDB" id="A0A0B6XSN4"/>
<dbReference type="EMBL" id="HACG01000157">
    <property type="protein sequence ID" value="CEK47022.1"/>
    <property type="molecule type" value="Transcribed_RNA"/>
</dbReference>
<accession>A0A0B6XSN4</accession>
<organism evidence="1">
    <name type="scientific">Arion vulgaris</name>
    <dbReference type="NCBI Taxonomy" id="1028688"/>
    <lineage>
        <taxon>Eukaryota</taxon>
        <taxon>Metazoa</taxon>
        <taxon>Spiralia</taxon>
        <taxon>Lophotrochozoa</taxon>
        <taxon>Mollusca</taxon>
        <taxon>Gastropoda</taxon>
        <taxon>Heterobranchia</taxon>
        <taxon>Euthyneura</taxon>
        <taxon>Panpulmonata</taxon>
        <taxon>Eupulmonata</taxon>
        <taxon>Stylommatophora</taxon>
        <taxon>Helicina</taxon>
        <taxon>Arionoidea</taxon>
        <taxon>Arionidae</taxon>
        <taxon>Arion</taxon>
    </lineage>
</organism>
<reference evidence="1" key="1">
    <citation type="submission" date="2014-12" db="EMBL/GenBank/DDBJ databases">
        <title>Insight into the proteome of Arion vulgaris.</title>
        <authorList>
            <person name="Aradska J."/>
            <person name="Bulat T."/>
            <person name="Smidak R."/>
            <person name="Sarate P."/>
            <person name="Gangsoo J."/>
            <person name="Sialana F."/>
            <person name="Bilban M."/>
            <person name="Lubec G."/>
        </authorList>
    </citation>
    <scope>NUCLEOTIDE SEQUENCE</scope>
    <source>
        <tissue evidence="1">Skin</tissue>
    </source>
</reference>
<protein>
    <submittedName>
        <fullName evidence="1">Uncharacterized protein</fullName>
    </submittedName>
</protein>
<feature type="non-terminal residue" evidence="1">
    <location>
        <position position="1"/>
    </location>
</feature>
<sequence>GNNPSIENMHKGKVTTSERHPALLFQRSYSKSADVKQNNNLYLILNSNEGRRTKLMARNDQHWGTTTT</sequence>
<feature type="non-terminal residue" evidence="1">
    <location>
        <position position="68"/>
    </location>
</feature>
<gene>
    <name evidence="1" type="primary">ORF377</name>
</gene>